<dbReference type="GO" id="GO:0032259">
    <property type="term" value="P:methylation"/>
    <property type="evidence" value="ECO:0007669"/>
    <property type="project" value="UniProtKB-KW"/>
</dbReference>
<dbReference type="Proteomes" id="UP000557193">
    <property type="component" value="Unassembled WGS sequence"/>
</dbReference>
<comment type="caution">
    <text evidence="5">The sequence shown here is derived from an EMBL/GenBank/DDBJ whole genome shotgun (WGS) entry which is preliminary data.</text>
</comment>
<dbReference type="Gene3D" id="3.40.50.150">
    <property type="entry name" value="Vaccinia Virus protein VP39"/>
    <property type="match status" value="1"/>
</dbReference>
<dbReference type="EMBL" id="JACHLL010000001">
    <property type="protein sequence ID" value="MBB6340150.1"/>
    <property type="molecule type" value="Genomic_DNA"/>
</dbReference>
<dbReference type="PANTHER" id="PTHR13610">
    <property type="entry name" value="METHYLTRANSFERASE DOMAIN-CONTAINING PROTEIN"/>
    <property type="match status" value="1"/>
</dbReference>
<feature type="transmembrane region" description="Helical" evidence="4">
    <location>
        <begin position="91"/>
        <end position="108"/>
    </location>
</feature>
<keyword evidence="6" id="KW-1185">Reference proteome</keyword>
<proteinExistence type="predicted"/>
<keyword evidence="4" id="KW-0472">Membrane</keyword>
<evidence type="ECO:0000313" key="6">
    <source>
        <dbReference type="Proteomes" id="UP000557193"/>
    </source>
</evidence>
<feature type="transmembrane region" description="Helical" evidence="4">
    <location>
        <begin position="67"/>
        <end position="85"/>
    </location>
</feature>
<dbReference type="AlphaFoldDB" id="A0A7X0BP30"/>
<dbReference type="GO" id="GO:0016279">
    <property type="term" value="F:protein-lysine N-methyltransferase activity"/>
    <property type="evidence" value="ECO:0007669"/>
    <property type="project" value="InterPro"/>
</dbReference>
<dbReference type="InterPro" id="IPR026170">
    <property type="entry name" value="FAM173A/B"/>
</dbReference>
<dbReference type="RefSeq" id="WP_184680025.1">
    <property type="nucleotide sequence ID" value="NZ_JACHLL010000001.1"/>
</dbReference>
<accession>A0A7X0BP30</accession>
<dbReference type="InterPro" id="IPR029063">
    <property type="entry name" value="SAM-dependent_MTases_sf"/>
</dbReference>
<evidence type="ECO:0000313" key="5">
    <source>
        <dbReference type="EMBL" id="MBB6340150.1"/>
    </source>
</evidence>
<gene>
    <name evidence="5" type="ORF">HNP49_000300</name>
</gene>
<evidence type="ECO:0000256" key="3">
    <source>
        <dbReference type="ARBA" id="ARBA00022691"/>
    </source>
</evidence>
<dbReference type="CDD" id="cd02440">
    <property type="entry name" value="AdoMet_MTases"/>
    <property type="match status" value="1"/>
</dbReference>
<reference evidence="5 6" key="1">
    <citation type="submission" date="2020-08" db="EMBL/GenBank/DDBJ databases">
        <title>Functional genomics of gut bacteria from endangered species of beetles.</title>
        <authorList>
            <person name="Carlos-Shanley C."/>
        </authorList>
    </citation>
    <scope>NUCLEOTIDE SEQUENCE [LARGE SCALE GENOMIC DNA]</scope>
    <source>
        <strain evidence="5 6">S00202</strain>
    </source>
</reference>
<keyword evidence="2 5" id="KW-0808">Transferase</keyword>
<organism evidence="5 6">
    <name type="scientific">Pseudomonas fluvialis</name>
    <dbReference type="NCBI Taxonomy" id="1793966"/>
    <lineage>
        <taxon>Bacteria</taxon>
        <taxon>Pseudomonadati</taxon>
        <taxon>Pseudomonadota</taxon>
        <taxon>Gammaproteobacteria</taxon>
        <taxon>Pseudomonadales</taxon>
        <taxon>Pseudomonadaceae</taxon>
        <taxon>Pseudomonas</taxon>
    </lineage>
</organism>
<keyword evidence="4" id="KW-0812">Transmembrane</keyword>
<dbReference type="PANTHER" id="PTHR13610:SF11">
    <property type="entry name" value="METHYLTRANSFERASE DOMAIN-CONTAINING PROTEIN"/>
    <property type="match status" value="1"/>
</dbReference>
<keyword evidence="3" id="KW-0949">S-adenosyl-L-methionine</keyword>
<keyword evidence="1 5" id="KW-0489">Methyltransferase</keyword>
<keyword evidence="4" id="KW-1133">Transmembrane helix</keyword>
<sequence length="258" mass="29263">MTESFLQRMGRRPGLLALLLQLLALCAVLLLHRGLLLAGWAVPLVVLVGLQAAMSALLSWRCGQASWWWLIHLLFVPGLWLAAHWQVAPGWLLAALLLVLLLNWNSLGERVPLYLTGRRTERKLQGLLADLPPTLRLVDLGCGLAGTLCRLAERYPQGQFVGVETAPLVFVLAWLRCLGRANCRVYYRSLWDERLGDYDVAYCFLSPAPMPRLWQKVQAEMRPGSCLISNTFAIPDVPAQRVIELHDWRRSRLLLWQR</sequence>
<feature type="transmembrane region" description="Helical" evidence="4">
    <location>
        <begin position="40"/>
        <end position="60"/>
    </location>
</feature>
<evidence type="ECO:0000256" key="1">
    <source>
        <dbReference type="ARBA" id="ARBA00022603"/>
    </source>
</evidence>
<evidence type="ECO:0000256" key="4">
    <source>
        <dbReference type="SAM" id="Phobius"/>
    </source>
</evidence>
<protein>
    <submittedName>
        <fullName evidence="5">SAM-dependent methyltransferase</fullName>
    </submittedName>
</protein>
<dbReference type="SUPFAM" id="SSF53335">
    <property type="entry name" value="S-adenosyl-L-methionine-dependent methyltransferases"/>
    <property type="match status" value="1"/>
</dbReference>
<name>A0A7X0BP30_9PSED</name>
<evidence type="ECO:0000256" key="2">
    <source>
        <dbReference type="ARBA" id="ARBA00022679"/>
    </source>
</evidence>